<dbReference type="AlphaFoldDB" id="A0A2A9EIA1"/>
<evidence type="ECO:0000256" key="4">
    <source>
        <dbReference type="ARBA" id="ARBA00022692"/>
    </source>
</evidence>
<gene>
    <name evidence="10" type="ORF">ATJ97_1140</name>
</gene>
<dbReference type="PANTHER" id="PTHR30193:SF41">
    <property type="entry name" value="DIACETYLCHITOBIOSE UPTAKE SYSTEM PERMEASE PROTEIN NGCF"/>
    <property type="match status" value="1"/>
</dbReference>
<feature type="transmembrane region" description="Helical" evidence="7">
    <location>
        <begin position="49"/>
        <end position="73"/>
    </location>
</feature>
<dbReference type="CDD" id="cd06261">
    <property type="entry name" value="TM_PBP2"/>
    <property type="match status" value="1"/>
</dbReference>
<dbReference type="RefSeq" id="WP_098482882.1">
    <property type="nucleotide sequence ID" value="NZ_PDJI01000004.1"/>
</dbReference>
<evidence type="ECO:0000313" key="10">
    <source>
        <dbReference type="EMBL" id="PFG38654.1"/>
    </source>
</evidence>
<dbReference type="GO" id="GO:0005886">
    <property type="term" value="C:plasma membrane"/>
    <property type="evidence" value="ECO:0007669"/>
    <property type="project" value="UniProtKB-SubCell"/>
</dbReference>
<dbReference type="EMBL" id="PDJI01000004">
    <property type="protein sequence ID" value="PFG38654.1"/>
    <property type="molecule type" value="Genomic_DNA"/>
</dbReference>
<protein>
    <submittedName>
        <fullName evidence="10">Carbohydrate ABC transporter membrane protein 1 (CUT1 family)</fullName>
    </submittedName>
</protein>
<feature type="transmembrane region" description="Helical" evidence="7">
    <location>
        <begin position="115"/>
        <end position="136"/>
    </location>
</feature>
<feature type="domain" description="ABC transmembrane type-1" evidence="9">
    <location>
        <begin position="111"/>
        <end position="324"/>
    </location>
</feature>
<evidence type="ECO:0000256" key="3">
    <source>
        <dbReference type="ARBA" id="ARBA00022475"/>
    </source>
</evidence>
<dbReference type="PROSITE" id="PS50928">
    <property type="entry name" value="ABC_TM1"/>
    <property type="match status" value="1"/>
</dbReference>
<evidence type="ECO:0000259" key="9">
    <source>
        <dbReference type="PROSITE" id="PS50928"/>
    </source>
</evidence>
<evidence type="ECO:0000256" key="8">
    <source>
        <dbReference type="SAM" id="MobiDB-lite"/>
    </source>
</evidence>
<keyword evidence="5 7" id="KW-1133">Transmembrane helix</keyword>
<accession>A0A2A9EIA1</accession>
<name>A0A2A9EIA1_9MICO</name>
<feature type="transmembrane region" description="Helical" evidence="7">
    <location>
        <begin position="197"/>
        <end position="221"/>
    </location>
</feature>
<dbReference type="Proteomes" id="UP000222106">
    <property type="component" value="Unassembled WGS sequence"/>
</dbReference>
<evidence type="ECO:0000313" key="11">
    <source>
        <dbReference type="Proteomes" id="UP000222106"/>
    </source>
</evidence>
<dbReference type="InterPro" id="IPR000515">
    <property type="entry name" value="MetI-like"/>
</dbReference>
<evidence type="ECO:0000256" key="1">
    <source>
        <dbReference type="ARBA" id="ARBA00004651"/>
    </source>
</evidence>
<feature type="transmembrane region" description="Helical" evidence="7">
    <location>
        <begin position="148"/>
        <end position="168"/>
    </location>
</feature>
<evidence type="ECO:0000256" key="7">
    <source>
        <dbReference type="RuleBase" id="RU363032"/>
    </source>
</evidence>
<comment type="subcellular location">
    <subcellularLocation>
        <location evidence="1 7">Cell membrane</location>
        <topology evidence="1 7">Multi-pass membrane protein</topology>
    </subcellularLocation>
</comment>
<dbReference type="InterPro" id="IPR051393">
    <property type="entry name" value="ABC_transporter_permease"/>
</dbReference>
<organism evidence="10 11">
    <name type="scientific">Georgenia soli</name>
    <dbReference type="NCBI Taxonomy" id="638953"/>
    <lineage>
        <taxon>Bacteria</taxon>
        <taxon>Bacillati</taxon>
        <taxon>Actinomycetota</taxon>
        <taxon>Actinomycetes</taxon>
        <taxon>Micrococcales</taxon>
        <taxon>Bogoriellaceae</taxon>
        <taxon>Georgenia</taxon>
    </lineage>
</organism>
<dbReference type="OrthoDB" id="9805974at2"/>
<sequence>MSHTEPDAVVDVPSRARRRAGGAVRPAGPTTTPAGARTASRARDNRDGWLFLAPYLVLFTVFVIVPTVLGIWISLHDYDYTLAEKPWVGLDNYTGLLTGDSPFAAPFWQGMQATAIFTVGSVPLLLVVPLVVALVLNLKFRGRNFFRAMYFAPYVLGVAVVAVLWRYLLDTNIGLVNHYLGAVGLSGATPWLTQLPWAWISLIGVTLWWTLGFNTVIYLAALQDISPELYEAAKMDGAGAWQRFRNVTLPGLRPVLLFITSVTIIASVNMFGQSYLMTQGGPGQETRTAIYQIAETGLTSFNSGVASAMSMVFSFFLAVVSVIVFLLFRERTPRNAGGPS</sequence>
<feature type="transmembrane region" description="Helical" evidence="7">
    <location>
        <begin position="305"/>
        <end position="328"/>
    </location>
</feature>
<reference evidence="10 11" key="1">
    <citation type="submission" date="2017-10" db="EMBL/GenBank/DDBJ databases">
        <title>Sequencing the genomes of 1000 actinobacteria strains.</title>
        <authorList>
            <person name="Klenk H.-P."/>
        </authorList>
    </citation>
    <scope>NUCLEOTIDE SEQUENCE [LARGE SCALE GENOMIC DNA]</scope>
    <source>
        <strain evidence="10 11">DSM 21838</strain>
    </source>
</reference>
<proteinExistence type="inferred from homology"/>
<evidence type="ECO:0000256" key="2">
    <source>
        <dbReference type="ARBA" id="ARBA00022448"/>
    </source>
</evidence>
<dbReference type="Gene3D" id="1.10.3720.10">
    <property type="entry name" value="MetI-like"/>
    <property type="match status" value="1"/>
</dbReference>
<feature type="transmembrane region" description="Helical" evidence="7">
    <location>
        <begin position="255"/>
        <end position="276"/>
    </location>
</feature>
<feature type="compositionally biased region" description="Low complexity" evidence="8">
    <location>
        <begin position="21"/>
        <end position="39"/>
    </location>
</feature>
<evidence type="ECO:0000256" key="6">
    <source>
        <dbReference type="ARBA" id="ARBA00023136"/>
    </source>
</evidence>
<dbReference type="InterPro" id="IPR035906">
    <property type="entry name" value="MetI-like_sf"/>
</dbReference>
<dbReference type="GO" id="GO:0055085">
    <property type="term" value="P:transmembrane transport"/>
    <property type="evidence" value="ECO:0007669"/>
    <property type="project" value="InterPro"/>
</dbReference>
<comment type="similarity">
    <text evidence="7">Belongs to the binding-protein-dependent transport system permease family.</text>
</comment>
<dbReference type="Pfam" id="PF00528">
    <property type="entry name" value="BPD_transp_1"/>
    <property type="match status" value="1"/>
</dbReference>
<keyword evidence="2 7" id="KW-0813">Transport</keyword>
<evidence type="ECO:0000256" key="5">
    <source>
        <dbReference type="ARBA" id="ARBA00022989"/>
    </source>
</evidence>
<keyword evidence="11" id="KW-1185">Reference proteome</keyword>
<keyword evidence="3" id="KW-1003">Cell membrane</keyword>
<feature type="region of interest" description="Disordered" evidence="8">
    <location>
        <begin position="1"/>
        <end position="40"/>
    </location>
</feature>
<keyword evidence="6 7" id="KW-0472">Membrane</keyword>
<comment type="caution">
    <text evidence="10">The sequence shown here is derived from an EMBL/GenBank/DDBJ whole genome shotgun (WGS) entry which is preliminary data.</text>
</comment>
<dbReference type="PANTHER" id="PTHR30193">
    <property type="entry name" value="ABC TRANSPORTER PERMEASE PROTEIN"/>
    <property type="match status" value="1"/>
</dbReference>
<dbReference type="SUPFAM" id="SSF161098">
    <property type="entry name" value="MetI-like"/>
    <property type="match status" value="1"/>
</dbReference>
<keyword evidence="4 7" id="KW-0812">Transmembrane</keyword>